<gene>
    <name evidence="1" type="ORF">BT96DRAFT_279177</name>
</gene>
<protein>
    <submittedName>
        <fullName evidence="1">Uncharacterized protein</fullName>
    </submittedName>
</protein>
<reference evidence="1" key="1">
    <citation type="journal article" date="2019" name="Environ. Microbiol.">
        <title>Fungal ecological strategies reflected in gene transcription - a case study of two litter decomposers.</title>
        <authorList>
            <person name="Barbi F."/>
            <person name="Kohler A."/>
            <person name="Barry K."/>
            <person name="Baskaran P."/>
            <person name="Daum C."/>
            <person name="Fauchery L."/>
            <person name="Ihrmark K."/>
            <person name="Kuo A."/>
            <person name="LaButti K."/>
            <person name="Lipzen A."/>
            <person name="Morin E."/>
            <person name="Grigoriev I.V."/>
            <person name="Henrissat B."/>
            <person name="Lindahl B."/>
            <person name="Martin F."/>
        </authorList>
    </citation>
    <scope>NUCLEOTIDE SEQUENCE</scope>
    <source>
        <strain evidence="1">JB14</strain>
    </source>
</reference>
<name>A0A6A4H3D1_9AGAR</name>
<proteinExistence type="predicted"/>
<evidence type="ECO:0000313" key="2">
    <source>
        <dbReference type="Proteomes" id="UP000799118"/>
    </source>
</evidence>
<evidence type="ECO:0000313" key="1">
    <source>
        <dbReference type="EMBL" id="KAE9392243.1"/>
    </source>
</evidence>
<accession>A0A6A4H3D1</accession>
<dbReference type="AlphaFoldDB" id="A0A6A4H3D1"/>
<organism evidence="1 2">
    <name type="scientific">Gymnopus androsaceus JB14</name>
    <dbReference type="NCBI Taxonomy" id="1447944"/>
    <lineage>
        <taxon>Eukaryota</taxon>
        <taxon>Fungi</taxon>
        <taxon>Dikarya</taxon>
        <taxon>Basidiomycota</taxon>
        <taxon>Agaricomycotina</taxon>
        <taxon>Agaricomycetes</taxon>
        <taxon>Agaricomycetidae</taxon>
        <taxon>Agaricales</taxon>
        <taxon>Marasmiineae</taxon>
        <taxon>Omphalotaceae</taxon>
        <taxon>Gymnopus</taxon>
    </lineage>
</organism>
<sequence length="116" mass="13398">MTRKLKKRFGRRIRAISIKWTPRLFASSSATSSSPDPFIQLPDELASLVARAWAILSQHGIFREIVLEFSRAKLHDSANEIKHRKLLHYLHRSSRCRNINSSTFSRPTDELVIQEA</sequence>
<keyword evidence="2" id="KW-1185">Reference proteome</keyword>
<dbReference type="EMBL" id="ML769601">
    <property type="protein sequence ID" value="KAE9392243.1"/>
    <property type="molecule type" value="Genomic_DNA"/>
</dbReference>
<dbReference type="Proteomes" id="UP000799118">
    <property type="component" value="Unassembled WGS sequence"/>
</dbReference>